<dbReference type="Pfam" id="PF12679">
    <property type="entry name" value="ABC2_membrane_2"/>
    <property type="match status" value="1"/>
</dbReference>
<name>A0AAQ2C507_9MICO</name>
<comment type="caution">
    <text evidence="2">The sequence shown here is derived from an EMBL/GenBank/DDBJ whole genome shotgun (WGS) entry which is preliminary data.</text>
</comment>
<keyword evidence="1" id="KW-0812">Transmembrane</keyword>
<evidence type="ECO:0000313" key="2">
    <source>
        <dbReference type="EMBL" id="TFC44081.1"/>
    </source>
</evidence>
<protein>
    <submittedName>
        <fullName evidence="2">ABC transporter permease</fullName>
    </submittedName>
</protein>
<dbReference type="Proteomes" id="UP000297403">
    <property type="component" value="Unassembled WGS sequence"/>
</dbReference>
<evidence type="ECO:0000313" key="3">
    <source>
        <dbReference type="Proteomes" id="UP000297403"/>
    </source>
</evidence>
<feature type="transmembrane region" description="Helical" evidence="1">
    <location>
        <begin position="16"/>
        <end position="36"/>
    </location>
</feature>
<feature type="transmembrane region" description="Helical" evidence="1">
    <location>
        <begin position="72"/>
        <end position="95"/>
    </location>
</feature>
<feature type="transmembrane region" description="Helical" evidence="1">
    <location>
        <begin position="238"/>
        <end position="259"/>
    </location>
</feature>
<gene>
    <name evidence="2" type="ORF">E3O49_12210</name>
</gene>
<feature type="transmembrane region" description="Helical" evidence="1">
    <location>
        <begin position="125"/>
        <end position="147"/>
    </location>
</feature>
<dbReference type="GO" id="GO:0140359">
    <property type="term" value="F:ABC-type transporter activity"/>
    <property type="evidence" value="ECO:0007669"/>
    <property type="project" value="InterPro"/>
</dbReference>
<dbReference type="EMBL" id="SOFY01000065">
    <property type="protein sequence ID" value="TFC44081.1"/>
    <property type="molecule type" value="Genomic_DNA"/>
</dbReference>
<evidence type="ECO:0000256" key="1">
    <source>
        <dbReference type="SAM" id="Phobius"/>
    </source>
</evidence>
<keyword evidence="3" id="KW-1185">Reference proteome</keyword>
<feature type="transmembrane region" description="Helical" evidence="1">
    <location>
        <begin position="188"/>
        <end position="207"/>
    </location>
</feature>
<dbReference type="AlphaFoldDB" id="A0AAQ2C507"/>
<proteinExistence type="predicted"/>
<accession>A0AAQ2C507</accession>
<keyword evidence="1" id="KW-0472">Membrane</keyword>
<feature type="transmembrane region" description="Helical" evidence="1">
    <location>
        <begin position="159"/>
        <end position="181"/>
    </location>
</feature>
<keyword evidence="1" id="KW-1133">Transmembrane helix</keyword>
<organism evidence="2 3">
    <name type="scientific">Cryobacterium shii</name>
    <dbReference type="NCBI Taxonomy" id="1259235"/>
    <lineage>
        <taxon>Bacteria</taxon>
        <taxon>Bacillati</taxon>
        <taxon>Actinomycetota</taxon>
        <taxon>Actinomycetes</taxon>
        <taxon>Micrococcales</taxon>
        <taxon>Microbacteriaceae</taxon>
        <taxon>Cryobacterium</taxon>
    </lineage>
</organism>
<sequence length="266" mass="27919">MASRMPLFTKAARDSWAGLLGWVLAIVVSTLVYLPLYRTFGSSAILDDLIKSMPQAMIRALNYDLIATGAGYVQATIFGLIGFIFLTIAAVSWGAQAVGGDEESGRLELTLAHAVTRTQIVLERALALVLQVLVLAGVTLVMVLLLNGPANLNVDPVKAVGTSVVFAALTLLSGAVALAVGAWTGRRLPALVAGSGIAVLGYALNGIGNQNPDLEWLHRYSPYNWAFGDQPLLDGVDWGAVALLSGLSLLLVALAVVGLNRRDISA</sequence>
<reference evidence="2 3" key="1">
    <citation type="submission" date="2019-03" db="EMBL/GenBank/DDBJ databases">
        <title>Genomics of glacier-inhabiting Cryobacterium strains.</title>
        <authorList>
            <person name="Liu Q."/>
            <person name="Xin Y.-H."/>
        </authorList>
    </citation>
    <scope>NUCLEOTIDE SEQUENCE [LARGE SCALE GENOMIC DNA]</scope>
    <source>
        <strain evidence="3">TMT1-22</strain>
    </source>
</reference>
<dbReference type="GO" id="GO:0005886">
    <property type="term" value="C:plasma membrane"/>
    <property type="evidence" value="ECO:0007669"/>
    <property type="project" value="UniProtKB-SubCell"/>
</dbReference>